<dbReference type="InterPro" id="IPR052895">
    <property type="entry name" value="HetReg/Transcr_Mod"/>
</dbReference>
<gene>
    <name evidence="5" type="ORF">G7Y89_g9168</name>
</gene>
<evidence type="ECO:0000313" key="6">
    <source>
        <dbReference type="Proteomes" id="UP000566819"/>
    </source>
</evidence>
<protein>
    <recommendedName>
        <fullName evidence="7">Heterokaryon incompatibility domain-containing protein</fullName>
    </recommendedName>
</protein>
<feature type="compositionally biased region" description="Basic and acidic residues" evidence="2">
    <location>
        <begin position="219"/>
        <end position="228"/>
    </location>
</feature>
<evidence type="ECO:0008006" key="7">
    <source>
        <dbReference type="Google" id="ProtNLM"/>
    </source>
</evidence>
<feature type="region of interest" description="Disordered" evidence="2">
    <location>
        <begin position="799"/>
        <end position="842"/>
    </location>
</feature>
<feature type="compositionally biased region" description="Low complexity" evidence="2">
    <location>
        <begin position="268"/>
        <end position="280"/>
    </location>
</feature>
<organism evidence="5 6">
    <name type="scientific">Cudoniella acicularis</name>
    <dbReference type="NCBI Taxonomy" id="354080"/>
    <lineage>
        <taxon>Eukaryota</taxon>
        <taxon>Fungi</taxon>
        <taxon>Dikarya</taxon>
        <taxon>Ascomycota</taxon>
        <taxon>Pezizomycotina</taxon>
        <taxon>Leotiomycetes</taxon>
        <taxon>Helotiales</taxon>
        <taxon>Tricladiaceae</taxon>
        <taxon>Cudoniella</taxon>
    </lineage>
</organism>
<dbReference type="PANTHER" id="PTHR24148:SF73">
    <property type="entry name" value="HET DOMAIN PROTEIN (AFU_ORTHOLOGUE AFUA_8G01020)"/>
    <property type="match status" value="1"/>
</dbReference>
<feature type="compositionally biased region" description="Basic and acidic residues" evidence="2">
    <location>
        <begin position="250"/>
        <end position="259"/>
    </location>
</feature>
<feature type="domain" description="Heterokaryon incompatibility" evidence="3">
    <location>
        <begin position="372"/>
        <end position="511"/>
    </location>
</feature>
<dbReference type="OrthoDB" id="3600004at2759"/>
<comment type="caution">
    <text evidence="5">The sequence shown here is derived from an EMBL/GenBank/DDBJ whole genome shotgun (WGS) entry which is preliminary data.</text>
</comment>
<feature type="region of interest" description="Disordered" evidence="2">
    <location>
        <begin position="246"/>
        <end position="301"/>
    </location>
</feature>
<dbReference type="Pfam" id="PF06985">
    <property type="entry name" value="HET"/>
    <property type="match status" value="1"/>
</dbReference>
<evidence type="ECO:0000313" key="5">
    <source>
        <dbReference type="EMBL" id="KAF4628981.1"/>
    </source>
</evidence>
<feature type="compositionally biased region" description="Low complexity" evidence="2">
    <location>
        <begin position="820"/>
        <end position="837"/>
    </location>
</feature>
<sequence length="997" mass="111179">MSSYLGSIKDAFTGAVKKTSNVLQGAFTGEGEIDGDTINETHLGTILVKYYQEKNITKEKWPQWLPPNPKHSTEPPSSENVVGAEYGVGMQIASSKNVEWNTLWEPAPQAPQNPQGYQSRRTGPNSQQPNRNFSDSRSQAPQKPQAIPRPLPSQKVSSYQKTNQSAYGNNTTAPAVIPTKERLKGKFGGTRPTSSRSASSQNSSASMQNSYNSGGGGNYEDKFAPADDKPFLGASAPWANNDSEFTGAGYDDRYDRVDNVRSGGGRVAAGSRGPGLPSGPRGRRRAASQAQPPSASQIFTSSRKFVSSSHSSIRLAKAMESISSALPEPSKTPYSPLQDENEIRLIYLLPGPASDEIKCEVKHALFSPELRYEALSYMWGPRDIQKSIEVNGVVMDVRENLWHALCHLHLDDQVRILWIDTICINKSDIHERNHQVAQMGRIYKSASEVVVWLGLPDADSSLAFGVLADPSRWNELFIQQPTIQVNRSRMLSAIYTLFTRDYWKRLWIIQEILLASKLLAYCGNDTCSWFRTFQYRRSTSRCMSLLNPDYGVSIEPEDRVSYYQRFGRVINQMAQEFLDPSFDWNRVKGTLDEFPGSARRIAIGYPRGRLTYVSPPFKKGAVYSGLEFPPFTEKALLQLEYLQRLKAPHVLMNVNLELGSGIRSTGWVILESVPQDLYMAKVTPQIGLKSKIKTAKADLKTATGRLNPFRSHRSATRILRKLLSDYHQDMLLEENTYYDSFNTSQNLGASTMPQHDKSLRLLAQTMGPIPQYLSISMTKLVFQTAARSCAESIALANTTSASTAPASIDPESSTLARTGSASTTPPSITPPSTASTTDQPPNAALQRKLRRLQRKSANEEKRTNEHKAMVERLRKNLDDEEAKGFYQEVIGYKNLAYQLAEALLRSETQIMEHEKNEQRRRINERISAIKLNNEKLEERVEALQAKSKELDTIIASWKAILPGSFLLEDATMHDAPDSNILEIPDSDADSTDEIILA</sequence>
<feature type="domain" description="Mso1 N-terminal" evidence="4">
    <location>
        <begin position="31"/>
        <end position="65"/>
    </location>
</feature>
<feature type="compositionally biased region" description="Polar residues" evidence="2">
    <location>
        <begin position="110"/>
        <end position="142"/>
    </location>
</feature>
<feature type="region of interest" description="Disordered" evidence="2">
    <location>
        <begin position="61"/>
        <end position="81"/>
    </location>
</feature>
<feature type="coiled-coil region" evidence="1">
    <location>
        <begin position="919"/>
        <end position="953"/>
    </location>
</feature>
<proteinExistence type="predicted"/>
<dbReference type="PANTHER" id="PTHR24148">
    <property type="entry name" value="ANKYRIN REPEAT DOMAIN-CONTAINING PROTEIN 39 HOMOLOG-RELATED"/>
    <property type="match status" value="1"/>
</dbReference>
<dbReference type="InterPro" id="IPR010730">
    <property type="entry name" value="HET"/>
</dbReference>
<keyword evidence="1" id="KW-0175">Coiled coil</keyword>
<accession>A0A8H4RGQ9</accession>
<dbReference type="InterPro" id="IPR028095">
    <property type="entry name" value="Mso1_N_dom"/>
</dbReference>
<dbReference type="EMBL" id="JAAMPI010000735">
    <property type="protein sequence ID" value="KAF4628981.1"/>
    <property type="molecule type" value="Genomic_DNA"/>
</dbReference>
<name>A0A8H4RGQ9_9HELO</name>
<dbReference type="AlphaFoldDB" id="A0A8H4RGQ9"/>
<evidence type="ECO:0000259" key="3">
    <source>
        <dbReference type="Pfam" id="PF06985"/>
    </source>
</evidence>
<evidence type="ECO:0000256" key="1">
    <source>
        <dbReference type="SAM" id="Coils"/>
    </source>
</evidence>
<evidence type="ECO:0000256" key="2">
    <source>
        <dbReference type="SAM" id="MobiDB-lite"/>
    </source>
</evidence>
<dbReference type="Pfam" id="PF14475">
    <property type="entry name" value="Mso1_Sec1_bdg"/>
    <property type="match status" value="1"/>
</dbReference>
<feature type="compositionally biased region" description="Low complexity" evidence="2">
    <location>
        <begin position="194"/>
        <end position="212"/>
    </location>
</feature>
<feature type="compositionally biased region" description="Low complexity" evidence="2">
    <location>
        <begin position="287"/>
        <end position="301"/>
    </location>
</feature>
<feature type="compositionally biased region" description="Polar residues" evidence="2">
    <location>
        <begin position="154"/>
        <end position="173"/>
    </location>
</feature>
<feature type="compositionally biased region" description="Polar residues" evidence="2">
    <location>
        <begin position="810"/>
        <end position="819"/>
    </location>
</feature>
<reference evidence="5 6" key="1">
    <citation type="submission" date="2020-03" db="EMBL/GenBank/DDBJ databases">
        <title>Draft Genome Sequence of Cudoniella acicularis.</title>
        <authorList>
            <person name="Buettner E."/>
            <person name="Kellner H."/>
        </authorList>
    </citation>
    <scope>NUCLEOTIDE SEQUENCE [LARGE SCALE GENOMIC DNA]</scope>
    <source>
        <strain evidence="5 6">DSM 108380</strain>
    </source>
</reference>
<evidence type="ECO:0000259" key="4">
    <source>
        <dbReference type="Pfam" id="PF14475"/>
    </source>
</evidence>
<feature type="region of interest" description="Disordered" evidence="2">
    <location>
        <begin position="106"/>
        <end position="228"/>
    </location>
</feature>
<keyword evidence="6" id="KW-1185">Reference proteome</keyword>
<feature type="coiled-coil region" evidence="1">
    <location>
        <begin position="842"/>
        <end position="883"/>
    </location>
</feature>
<dbReference type="Proteomes" id="UP000566819">
    <property type="component" value="Unassembled WGS sequence"/>
</dbReference>